<evidence type="ECO:0000256" key="5">
    <source>
        <dbReference type="ARBA" id="ARBA00023284"/>
    </source>
</evidence>
<keyword evidence="4" id="KW-0143">Chaperone</keyword>
<protein>
    <recommendedName>
        <fullName evidence="6">SANT and BTB domain-containing protein</fullName>
    </recommendedName>
</protein>
<feature type="domain" description="SANT and BTB" evidence="6">
    <location>
        <begin position="21"/>
        <end position="116"/>
    </location>
</feature>
<dbReference type="Gene3D" id="3.30.710.10">
    <property type="entry name" value="Potassium Channel Kv1.1, Chain A"/>
    <property type="match status" value="1"/>
</dbReference>
<dbReference type="SUPFAM" id="SSF54695">
    <property type="entry name" value="POZ domain"/>
    <property type="match status" value="1"/>
</dbReference>
<evidence type="ECO:0000256" key="3">
    <source>
        <dbReference type="ARBA" id="ARBA00023157"/>
    </source>
</evidence>
<dbReference type="GO" id="GO:0005737">
    <property type="term" value="C:cytoplasm"/>
    <property type="evidence" value="ECO:0007669"/>
    <property type="project" value="InterPro"/>
</dbReference>
<dbReference type="eggNOG" id="ENOG502QRE4">
    <property type="taxonomic scope" value="Eukaryota"/>
</dbReference>
<reference evidence="8" key="2">
    <citation type="submission" date="2010-04" db="EMBL/GenBank/DDBJ databases">
        <authorList>
            <person name="Buell R."/>
            <person name="Hamilton J."/>
            <person name="Hostetler J."/>
        </authorList>
    </citation>
    <scope>NUCLEOTIDE SEQUENCE [LARGE SCALE GENOMIC DNA]</scope>
    <source>
        <strain evidence="8">DAOM:BR144</strain>
    </source>
</reference>
<dbReference type="PANTHER" id="PTHR20946">
    <property type="entry name" value="SANT AND BTB DOMAIN REGULATOR OF CLASS SWITCH RECOMBINATION"/>
    <property type="match status" value="1"/>
</dbReference>
<organism evidence="7 8">
    <name type="scientific">Globisporangium ultimum (strain ATCC 200006 / CBS 805.95 / DAOM BR144)</name>
    <name type="common">Pythium ultimum</name>
    <dbReference type="NCBI Taxonomy" id="431595"/>
    <lineage>
        <taxon>Eukaryota</taxon>
        <taxon>Sar</taxon>
        <taxon>Stramenopiles</taxon>
        <taxon>Oomycota</taxon>
        <taxon>Peronosporomycetes</taxon>
        <taxon>Pythiales</taxon>
        <taxon>Pythiaceae</taxon>
        <taxon>Globisporangium</taxon>
    </lineage>
</organism>
<dbReference type="OMA" id="RIELCTH"/>
<dbReference type="InterPro" id="IPR021777">
    <property type="entry name" value="SANBR_BTB"/>
</dbReference>
<dbReference type="Pfam" id="PF11822">
    <property type="entry name" value="BTB_SANBR"/>
    <property type="match status" value="1"/>
</dbReference>
<dbReference type="HOGENOM" id="CLU_426127_0_0_1"/>
<dbReference type="Pfam" id="PF01430">
    <property type="entry name" value="HSP33"/>
    <property type="match status" value="1"/>
</dbReference>
<dbReference type="InParanoid" id="K3X3Z3"/>
<evidence type="ECO:0000313" key="8">
    <source>
        <dbReference type="Proteomes" id="UP000019132"/>
    </source>
</evidence>
<reference evidence="8" key="1">
    <citation type="journal article" date="2010" name="Genome Biol.">
        <title>Genome sequence of the necrotrophic plant pathogen Pythium ultimum reveals original pathogenicity mechanisms and effector repertoire.</title>
        <authorList>
            <person name="Levesque C.A."/>
            <person name="Brouwer H."/>
            <person name="Cano L."/>
            <person name="Hamilton J.P."/>
            <person name="Holt C."/>
            <person name="Huitema E."/>
            <person name="Raffaele S."/>
            <person name="Robideau G.P."/>
            <person name="Thines M."/>
            <person name="Win J."/>
            <person name="Zerillo M.M."/>
            <person name="Beakes G.W."/>
            <person name="Boore J.L."/>
            <person name="Busam D."/>
            <person name="Dumas B."/>
            <person name="Ferriera S."/>
            <person name="Fuerstenberg S.I."/>
            <person name="Gachon C.M."/>
            <person name="Gaulin E."/>
            <person name="Govers F."/>
            <person name="Grenville-Briggs L."/>
            <person name="Horner N."/>
            <person name="Hostetler J."/>
            <person name="Jiang R.H."/>
            <person name="Johnson J."/>
            <person name="Krajaejun T."/>
            <person name="Lin H."/>
            <person name="Meijer H.J."/>
            <person name="Moore B."/>
            <person name="Morris P."/>
            <person name="Phuntmart V."/>
            <person name="Puiu D."/>
            <person name="Shetty J."/>
            <person name="Stajich J.E."/>
            <person name="Tripathy S."/>
            <person name="Wawra S."/>
            <person name="van West P."/>
            <person name="Whitty B.R."/>
            <person name="Coutinho P.M."/>
            <person name="Henrissat B."/>
            <person name="Martin F."/>
            <person name="Thomas P.D."/>
            <person name="Tyler B.M."/>
            <person name="De Vries R.P."/>
            <person name="Kamoun S."/>
            <person name="Yandell M."/>
            <person name="Tisserat N."/>
            <person name="Buell C.R."/>
        </authorList>
    </citation>
    <scope>NUCLEOTIDE SEQUENCE</scope>
    <source>
        <strain evidence="8">DAOM:BR144</strain>
    </source>
</reference>
<dbReference type="EnsemblProtists" id="PYU1_T011942">
    <property type="protein sequence ID" value="PYU1_T011942"/>
    <property type="gene ID" value="PYU1_G011916"/>
</dbReference>
<dbReference type="Gene3D" id="3.55.30.10">
    <property type="entry name" value="Hsp33 domain"/>
    <property type="match status" value="1"/>
</dbReference>
<proteinExistence type="predicted"/>
<dbReference type="VEuPathDB" id="FungiDB:PYU1_G011916"/>
<dbReference type="SUPFAM" id="SSF64397">
    <property type="entry name" value="Hsp33 domain"/>
    <property type="match status" value="1"/>
</dbReference>
<evidence type="ECO:0000256" key="2">
    <source>
        <dbReference type="ARBA" id="ARBA00022833"/>
    </source>
</evidence>
<dbReference type="GO" id="GO:0006457">
    <property type="term" value="P:protein folding"/>
    <property type="evidence" value="ECO:0007669"/>
    <property type="project" value="InterPro"/>
</dbReference>
<dbReference type="InterPro" id="IPR011333">
    <property type="entry name" value="SKP1/BTB/POZ_sf"/>
</dbReference>
<keyword evidence="1" id="KW-0963">Cytoplasm</keyword>
<dbReference type="GO" id="GO:0051082">
    <property type="term" value="F:unfolded protein binding"/>
    <property type="evidence" value="ECO:0007669"/>
    <property type="project" value="InterPro"/>
</dbReference>
<keyword evidence="5" id="KW-0676">Redox-active center</keyword>
<dbReference type="PANTHER" id="PTHR20946:SF0">
    <property type="entry name" value="SANT AND BTB DOMAIN REGULATOR OF CLASS SWITCH RECOMBINATION"/>
    <property type="match status" value="1"/>
</dbReference>
<keyword evidence="2" id="KW-0862">Zinc</keyword>
<dbReference type="InterPro" id="IPR000397">
    <property type="entry name" value="Heat_shock_Hsp33"/>
</dbReference>
<keyword evidence="3" id="KW-1015">Disulfide bond</keyword>
<dbReference type="InterPro" id="IPR016154">
    <property type="entry name" value="Heat_shock_Hsp33_C"/>
</dbReference>
<dbReference type="Gene3D" id="3.90.1280.10">
    <property type="entry name" value="HSP33 redox switch-like"/>
    <property type="match status" value="1"/>
</dbReference>
<sequence length="643" mass="72173">MLSPRPRTGAARAAPSGRNVLIHVFDEYRKSTKDFVCDRELLLAKMKYFQAYLNPSNEHDEIDISVHCDVEIFEWLVKYMQQTEAEWKPRIALENIASILVSSEFLQMDALVEECIRFITTRMQAFFQLRVDFGCLSEATITKIADRCTTEDLQKLHDPKGKILSKLQRKKLDAYVKKLQDAGRTIERCGDCDILYLKYDAAALCCPKGERQVGVYGELVAQHSPKPDWKIDDFFRDLTSDKNVTWSQMVGFGHEAKFSCCNTHVFNSDDLAASGCKVKEHIPTYGVQDELGEDAATAQKSMDAIMKLPGLWDLIRTCDQLARPPKSIANGATSASLSSLRLKIATMDLMQSEFKLQPQMSWNRQLRDVLFRAHVGNLRIAGVVARNSVKEAARRWELPLSSKATQLWGEYMAGTTMLSSFYKGEERVKVALRSSAIQDLYVEAMAVGEVRGKVVLADANNLNGIGYDDGHMQVSKILYGAAKPYETTVRATGIAEADWQTFYDVSEQVPTAVRISSDKMPDSALHGEFYELDDLRFDDVPLLASSINENNDLLAYLNELIPKADLTEKNCKKIPLDFFCRCSKKGFANRLKELGASELNHVIQDSAEKGVDLTCHFCNEVYQFPLDELKSIAAELSTTGSSA</sequence>
<dbReference type="EMBL" id="GL376621">
    <property type="status" value="NOT_ANNOTATED_CDS"/>
    <property type="molecule type" value="Genomic_DNA"/>
</dbReference>
<name>K3X3Z3_GLOUD</name>
<dbReference type="InterPro" id="IPR016153">
    <property type="entry name" value="Heat_shock_Hsp33_N"/>
</dbReference>
<reference evidence="7" key="3">
    <citation type="submission" date="2015-02" db="UniProtKB">
        <authorList>
            <consortium name="EnsemblProtists"/>
        </authorList>
    </citation>
    <scope>IDENTIFICATION</scope>
    <source>
        <strain evidence="7">DAOM BR144</strain>
    </source>
</reference>
<evidence type="ECO:0000259" key="6">
    <source>
        <dbReference type="Pfam" id="PF11822"/>
    </source>
</evidence>
<dbReference type="AlphaFoldDB" id="K3X3Z3"/>
<dbReference type="SUPFAM" id="SSF118352">
    <property type="entry name" value="HSP33 redox switch-like"/>
    <property type="match status" value="1"/>
</dbReference>
<evidence type="ECO:0000256" key="4">
    <source>
        <dbReference type="ARBA" id="ARBA00023186"/>
    </source>
</evidence>
<evidence type="ECO:0000256" key="1">
    <source>
        <dbReference type="ARBA" id="ARBA00022490"/>
    </source>
</evidence>
<dbReference type="Proteomes" id="UP000019132">
    <property type="component" value="Unassembled WGS sequence"/>
</dbReference>
<keyword evidence="8" id="KW-1185">Reference proteome</keyword>
<accession>K3X3Z3</accession>
<evidence type="ECO:0000313" key="7">
    <source>
        <dbReference type="EnsemblProtists" id="PYU1_T011942"/>
    </source>
</evidence>
<dbReference type="InterPro" id="IPR045902">
    <property type="entry name" value="SANBR-like"/>
</dbReference>